<evidence type="ECO:0000313" key="3">
    <source>
        <dbReference type="EMBL" id="KAJ7362199.1"/>
    </source>
</evidence>
<dbReference type="SUPFAM" id="SSF57414">
    <property type="entry name" value="Hairpin loop containing domain-like"/>
    <property type="match status" value="1"/>
</dbReference>
<proteinExistence type="predicted"/>
<feature type="signal peptide" evidence="1">
    <location>
        <begin position="1"/>
        <end position="21"/>
    </location>
</feature>
<feature type="chain" id="PRO_5040862097" description="Apple domain-containing protein" evidence="1">
    <location>
        <begin position="22"/>
        <end position="103"/>
    </location>
</feature>
<keyword evidence="1" id="KW-0732">Signal</keyword>
<evidence type="ECO:0000256" key="1">
    <source>
        <dbReference type="SAM" id="SignalP"/>
    </source>
</evidence>
<dbReference type="Proteomes" id="UP001163046">
    <property type="component" value="Unassembled WGS sequence"/>
</dbReference>
<gene>
    <name evidence="3" type="ORF">OS493_013297</name>
</gene>
<dbReference type="PROSITE" id="PS50948">
    <property type="entry name" value="PAN"/>
    <property type="match status" value="1"/>
</dbReference>
<dbReference type="Gene3D" id="3.50.4.10">
    <property type="entry name" value="Hepatocyte Growth Factor"/>
    <property type="match status" value="1"/>
</dbReference>
<feature type="non-terminal residue" evidence="3">
    <location>
        <position position="103"/>
    </location>
</feature>
<dbReference type="EMBL" id="MU827307">
    <property type="protein sequence ID" value="KAJ7362199.1"/>
    <property type="molecule type" value="Genomic_DNA"/>
</dbReference>
<dbReference type="AlphaFoldDB" id="A0A9X0CNA2"/>
<sequence length="103" mass="11824">MRLAVFAVSLVSRMSIDVTAGQQCKPAEASVHGKELKGHTFKTSVVRAPFECQVMCENELTCQSYNYFLPKKICEINNRTKEARPDDFVPDENSFYMRSWPNR</sequence>
<dbReference type="Pfam" id="PF00024">
    <property type="entry name" value="PAN_1"/>
    <property type="match status" value="1"/>
</dbReference>
<protein>
    <recommendedName>
        <fullName evidence="2">Apple domain-containing protein</fullName>
    </recommendedName>
</protein>
<organism evidence="3 4">
    <name type="scientific">Desmophyllum pertusum</name>
    <dbReference type="NCBI Taxonomy" id="174260"/>
    <lineage>
        <taxon>Eukaryota</taxon>
        <taxon>Metazoa</taxon>
        <taxon>Cnidaria</taxon>
        <taxon>Anthozoa</taxon>
        <taxon>Hexacorallia</taxon>
        <taxon>Scleractinia</taxon>
        <taxon>Caryophylliina</taxon>
        <taxon>Caryophylliidae</taxon>
        <taxon>Desmophyllum</taxon>
    </lineage>
</organism>
<comment type="caution">
    <text evidence="3">The sequence shown here is derived from an EMBL/GenBank/DDBJ whole genome shotgun (WGS) entry which is preliminary data.</text>
</comment>
<reference evidence="3" key="1">
    <citation type="submission" date="2023-01" db="EMBL/GenBank/DDBJ databases">
        <title>Genome assembly of the deep-sea coral Lophelia pertusa.</title>
        <authorList>
            <person name="Herrera S."/>
            <person name="Cordes E."/>
        </authorList>
    </citation>
    <scope>NUCLEOTIDE SEQUENCE</scope>
    <source>
        <strain evidence="3">USNM1676648</strain>
        <tissue evidence="3">Polyp</tissue>
    </source>
</reference>
<feature type="domain" description="Apple" evidence="2">
    <location>
        <begin position="24"/>
        <end position="100"/>
    </location>
</feature>
<evidence type="ECO:0000259" key="2">
    <source>
        <dbReference type="PROSITE" id="PS50948"/>
    </source>
</evidence>
<keyword evidence="4" id="KW-1185">Reference proteome</keyword>
<dbReference type="InterPro" id="IPR003609">
    <property type="entry name" value="Pan_app"/>
</dbReference>
<accession>A0A9X0CNA2</accession>
<dbReference type="OrthoDB" id="5985596at2759"/>
<evidence type="ECO:0000313" key="4">
    <source>
        <dbReference type="Proteomes" id="UP001163046"/>
    </source>
</evidence>
<name>A0A9X0CNA2_9CNID</name>